<feature type="non-terminal residue" evidence="5">
    <location>
        <position position="265"/>
    </location>
</feature>
<reference evidence="5 6" key="1">
    <citation type="submission" date="2024-08" db="EMBL/GenBank/DDBJ databases">
        <authorList>
            <person name="Cucini C."/>
            <person name="Frati F."/>
        </authorList>
    </citation>
    <scope>NUCLEOTIDE SEQUENCE [LARGE SCALE GENOMIC DNA]</scope>
</reference>
<dbReference type="InterPro" id="IPR015576">
    <property type="entry name" value="Spermine_synthase_animal"/>
</dbReference>
<dbReference type="Gene3D" id="2.30.140.10">
    <property type="entry name" value="Spermidine synthase, tetramerisation domain"/>
    <property type="match status" value="1"/>
</dbReference>
<evidence type="ECO:0000256" key="2">
    <source>
        <dbReference type="ARBA" id="ARBA00022679"/>
    </source>
</evidence>
<dbReference type="PROSITE" id="PS51006">
    <property type="entry name" value="PABS_2"/>
    <property type="match status" value="1"/>
</dbReference>
<dbReference type="InterPro" id="IPR035246">
    <property type="entry name" value="Spermidine_synt_N"/>
</dbReference>
<keyword evidence="6" id="KW-1185">Reference proteome</keyword>
<feature type="domain" description="PABS" evidence="4">
    <location>
        <begin position="136"/>
        <end position="265"/>
    </location>
</feature>
<dbReference type="InterPro" id="IPR029063">
    <property type="entry name" value="SAM-dependent_MTases_sf"/>
</dbReference>
<evidence type="ECO:0000313" key="6">
    <source>
        <dbReference type="Proteomes" id="UP001642540"/>
    </source>
</evidence>
<evidence type="ECO:0000259" key="4">
    <source>
        <dbReference type="PROSITE" id="PS51006"/>
    </source>
</evidence>
<sequence>MVILNLNFGTINNFVEFPLIWTILYDYRLQHVRDGGFRSTGEALWCQLNGEAHGLKTLSSKGDHLSVFMGPQQSVINLRTFSNGLVSIIIDYLREGDEEPLLTTMDGKALELALRKLGKDIKSVTLPPTKRGTPFDIYFPLSDGRLVEYDVDKLIYDERSPFQRVQIMHSKTFGNMLVLDGLPNLAESDLVYTESIMCRGTEDYKDKEILILGGGDGALLNELRKENPKHIIMVEIDEMVMKICKEHLRSACRDTLDSYIGKNYQ</sequence>
<comment type="caution">
    <text evidence="3">Lacks conserved residue(s) required for the propagation of feature annotation.</text>
</comment>
<dbReference type="InterPro" id="IPR030374">
    <property type="entry name" value="PABS"/>
</dbReference>
<dbReference type="InterPro" id="IPR037163">
    <property type="entry name" value="Spermidine_synt_N_sf"/>
</dbReference>
<dbReference type="PANTHER" id="PTHR46315:SF1">
    <property type="entry name" value="SPERMINE SYNTHASE"/>
    <property type="match status" value="1"/>
</dbReference>
<keyword evidence="2 3" id="KW-0808">Transferase</keyword>
<dbReference type="PANTHER" id="PTHR46315">
    <property type="entry name" value="SPERMINE SYNTHASE"/>
    <property type="match status" value="1"/>
</dbReference>
<dbReference type="Proteomes" id="UP001642540">
    <property type="component" value="Unassembled WGS sequence"/>
</dbReference>
<dbReference type="InterPro" id="IPR030373">
    <property type="entry name" value="PABS_CS"/>
</dbReference>
<evidence type="ECO:0000313" key="5">
    <source>
        <dbReference type="EMBL" id="CAL8106187.1"/>
    </source>
</evidence>
<dbReference type="SUPFAM" id="SSF53335">
    <property type="entry name" value="S-adenosyl-L-methionine-dependent methyltransferases"/>
    <property type="match status" value="1"/>
</dbReference>
<dbReference type="Pfam" id="PF01564">
    <property type="entry name" value="Spermine_synth"/>
    <property type="match status" value="1"/>
</dbReference>
<dbReference type="CDD" id="cd02440">
    <property type="entry name" value="AdoMet_MTases"/>
    <property type="match status" value="1"/>
</dbReference>
<proteinExistence type="inferred from homology"/>
<gene>
    <name evidence="5" type="ORF">ODALV1_LOCUS12305</name>
</gene>
<comment type="caution">
    <text evidence="5">The sequence shown here is derived from an EMBL/GenBank/DDBJ whole genome shotgun (WGS) entry which is preliminary data.</text>
</comment>
<accession>A0ABP1QKE8</accession>
<protein>
    <recommendedName>
        <fullName evidence="4">PABS domain-containing protein</fullName>
    </recommendedName>
</protein>
<dbReference type="PROSITE" id="PS01330">
    <property type="entry name" value="PABS_1"/>
    <property type="match status" value="1"/>
</dbReference>
<evidence type="ECO:0000256" key="3">
    <source>
        <dbReference type="PROSITE-ProRule" id="PRU00354"/>
    </source>
</evidence>
<evidence type="ECO:0000256" key="1">
    <source>
        <dbReference type="ARBA" id="ARBA00007867"/>
    </source>
</evidence>
<name>A0ABP1QKE8_9HEXA</name>
<comment type="similarity">
    <text evidence="1">Belongs to the spermidine/spermine synthase family.</text>
</comment>
<organism evidence="5 6">
    <name type="scientific">Orchesella dallaii</name>
    <dbReference type="NCBI Taxonomy" id="48710"/>
    <lineage>
        <taxon>Eukaryota</taxon>
        <taxon>Metazoa</taxon>
        <taxon>Ecdysozoa</taxon>
        <taxon>Arthropoda</taxon>
        <taxon>Hexapoda</taxon>
        <taxon>Collembola</taxon>
        <taxon>Entomobryomorpha</taxon>
        <taxon>Entomobryoidea</taxon>
        <taxon>Orchesellidae</taxon>
        <taxon>Orchesellinae</taxon>
        <taxon>Orchesella</taxon>
    </lineage>
</organism>
<keyword evidence="3" id="KW-0620">Polyamine biosynthesis</keyword>
<dbReference type="Pfam" id="PF17284">
    <property type="entry name" value="Spermine_synt_N"/>
    <property type="match status" value="1"/>
</dbReference>
<dbReference type="Gene3D" id="3.40.50.150">
    <property type="entry name" value="Vaccinia Virus protein VP39"/>
    <property type="match status" value="1"/>
</dbReference>
<dbReference type="EMBL" id="CAXLJM020000036">
    <property type="protein sequence ID" value="CAL8106187.1"/>
    <property type="molecule type" value="Genomic_DNA"/>
</dbReference>